<dbReference type="InterPro" id="IPR000101">
    <property type="entry name" value="GGT_peptidase"/>
</dbReference>
<accession>A0A4T0F3F5</accession>
<comment type="caution">
    <text evidence="8">The sequence shown here is derived from an EMBL/GenBank/DDBJ whole genome shotgun (WGS) entry which is preliminary data.</text>
</comment>
<comment type="similarity">
    <text evidence="4">Belongs to the gamma-glutamyltransferase family.</text>
</comment>
<dbReference type="Gene3D" id="3.60.20.40">
    <property type="match status" value="1"/>
</dbReference>
<sequence length="544" mass="59335">MVVNLHSWPPHHYKPHLAYGKNGAVATESKECSDMGVDILKRGGNAVDSAVTSTLCIGVMNMFSSGIGGGGFALHRTPSGNISSLDFRETAPAAAYPYMFFDSPLHAQIGGLATATPGELAGLQDLHQEHGSMDWYDLVMPAAQLAKGWAVPKELARRLDLSSNWILTDPVWREWLAPNGTTLAEGDWIERPAYAKTLETIAEYGVDAFYKGHIGDSFVETTAKSGGILSKSDLESYSVVKDQGHSMNLRGLDIHTCGFPTSGPVMLFMLNALDELDMYPSRSNSPDDLHKFIEHPKVGFAERTRIGDEPFMNDTAPMMNMLNKTYAQETADLITDKTHTWEYYEPDFEVQDTHGTTHLTIVDEQGGVVTLTSTINGWFGSHVLDTETGIILNNEMDDFSIPGHPNMFGLWPSPYNHPEPFKRPLSSTAPTIVQRDGKMLTAMGGSGGSRIFTSVFQTLLHILGGSDPSSAIEAPRVHDQLFPPIATFESGFSPRLINEMKERGHNTTVFDFNLGAANVQAITAEDGTLFAASDSRKNGIAAAY</sequence>
<dbReference type="OMA" id="ICGMGPP"/>
<evidence type="ECO:0000256" key="1">
    <source>
        <dbReference type="ARBA" id="ARBA00001049"/>
    </source>
</evidence>
<dbReference type="EMBL" id="SPOF01000020">
    <property type="protein sequence ID" value="TIB12108.1"/>
    <property type="molecule type" value="Genomic_DNA"/>
</dbReference>
<comment type="pathway">
    <text evidence="3">Sulfur metabolism; glutathione metabolism.</text>
</comment>
<evidence type="ECO:0000256" key="3">
    <source>
        <dbReference type="ARBA" id="ARBA00005115"/>
    </source>
</evidence>
<dbReference type="Gene3D" id="1.10.246.130">
    <property type="match status" value="1"/>
</dbReference>
<comment type="catalytic activity">
    <reaction evidence="1">
        <text>an S-substituted glutathione + H2O = an S-substituted L-cysteinylglycine + L-glutamate</text>
        <dbReference type="Rhea" id="RHEA:59468"/>
        <dbReference type="ChEBI" id="CHEBI:15377"/>
        <dbReference type="ChEBI" id="CHEBI:29985"/>
        <dbReference type="ChEBI" id="CHEBI:90779"/>
        <dbReference type="ChEBI" id="CHEBI:143103"/>
        <dbReference type="EC" id="3.4.19.13"/>
    </reaction>
</comment>
<evidence type="ECO:0008006" key="10">
    <source>
        <dbReference type="Google" id="ProtNLM"/>
    </source>
</evidence>
<dbReference type="GO" id="GO:0103068">
    <property type="term" value="F:leukotriene C4 gamma-glutamyl transferase activity"/>
    <property type="evidence" value="ECO:0007669"/>
    <property type="project" value="UniProtKB-EC"/>
</dbReference>
<evidence type="ECO:0000256" key="2">
    <source>
        <dbReference type="ARBA" id="ARBA00001089"/>
    </source>
</evidence>
<dbReference type="PANTHER" id="PTHR11686:SF9">
    <property type="entry name" value="RE13973P"/>
    <property type="match status" value="1"/>
</dbReference>
<comment type="catalytic activity">
    <reaction evidence="2">
        <text>glutathione + H2O = L-cysteinylglycine + L-glutamate</text>
        <dbReference type="Rhea" id="RHEA:28807"/>
        <dbReference type="ChEBI" id="CHEBI:15377"/>
        <dbReference type="ChEBI" id="CHEBI:29985"/>
        <dbReference type="ChEBI" id="CHEBI:57925"/>
        <dbReference type="ChEBI" id="CHEBI:61694"/>
        <dbReference type="EC" id="3.4.19.13"/>
    </reaction>
</comment>
<dbReference type="Proteomes" id="UP000306954">
    <property type="component" value="Unassembled WGS sequence"/>
</dbReference>
<dbReference type="InterPro" id="IPR043138">
    <property type="entry name" value="GGT_lsub"/>
</dbReference>
<dbReference type="InterPro" id="IPR029055">
    <property type="entry name" value="Ntn_hydrolases_N"/>
</dbReference>
<evidence type="ECO:0000256" key="7">
    <source>
        <dbReference type="PIRSR" id="PIRSR600101-2"/>
    </source>
</evidence>
<evidence type="ECO:0000256" key="4">
    <source>
        <dbReference type="ARBA" id="ARBA00009381"/>
    </source>
</evidence>
<evidence type="ECO:0000313" key="9">
    <source>
        <dbReference type="Proteomes" id="UP000306954"/>
    </source>
</evidence>
<dbReference type="GO" id="GO:0036374">
    <property type="term" value="F:glutathione hydrolase activity"/>
    <property type="evidence" value="ECO:0007669"/>
    <property type="project" value="UniProtKB-EC"/>
</dbReference>
<dbReference type="NCBIfam" id="TIGR00066">
    <property type="entry name" value="g_glut_trans"/>
    <property type="match status" value="1"/>
</dbReference>
<proteinExistence type="inferred from homology"/>
<dbReference type="FunFam" id="3.60.20.40:FF:000001">
    <property type="entry name" value="Gamma-glutamyltranspeptidase 1"/>
    <property type="match status" value="1"/>
</dbReference>
<feature type="binding site" evidence="7">
    <location>
        <position position="88"/>
    </location>
    <ligand>
        <name>L-glutamate</name>
        <dbReference type="ChEBI" id="CHEBI:29985"/>
    </ligand>
</feature>
<dbReference type="InterPro" id="IPR043137">
    <property type="entry name" value="GGT_ssub_C"/>
</dbReference>
<dbReference type="GO" id="GO:0000324">
    <property type="term" value="C:fungal-type vacuole"/>
    <property type="evidence" value="ECO:0007669"/>
    <property type="project" value="TreeGrafter"/>
</dbReference>
<gene>
    <name evidence="8" type="ORF">E3P90_02195</name>
</gene>
<dbReference type="AlphaFoldDB" id="A0A4T0F3F5"/>
<reference evidence="8 9" key="1">
    <citation type="submission" date="2019-03" db="EMBL/GenBank/DDBJ databases">
        <title>Sequencing 23 genomes of Wallemia ichthyophaga.</title>
        <authorList>
            <person name="Gostincar C."/>
        </authorList>
    </citation>
    <scope>NUCLEOTIDE SEQUENCE [LARGE SCALE GENOMIC DNA]</scope>
    <source>
        <strain evidence="8 9">EXF-8621</strain>
    </source>
</reference>
<dbReference type="GO" id="GO:0005886">
    <property type="term" value="C:plasma membrane"/>
    <property type="evidence" value="ECO:0007669"/>
    <property type="project" value="TreeGrafter"/>
</dbReference>
<evidence type="ECO:0000256" key="5">
    <source>
        <dbReference type="ARBA" id="ARBA00047417"/>
    </source>
</evidence>
<organism evidence="8 9">
    <name type="scientific">Wallemia ichthyophaga</name>
    <dbReference type="NCBI Taxonomy" id="245174"/>
    <lineage>
        <taxon>Eukaryota</taxon>
        <taxon>Fungi</taxon>
        <taxon>Dikarya</taxon>
        <taxon>Basidiomycota</taxon>
        <taxon>Wallemiomycotina</taxon>
        <taxon>Wallemiomycetes</taxon>
        <taxon>Wallemiales</taxon>
        <taxon>Wallemiaceae</taxon>
        <taxon>Wallemia</taxon>
    </lineage>
</organism>
<evidence type="ECO:0000256" key="6">
    <source>
        <dbReference type="PIRSR" id="PIRSR600101-1"/>
    </source>
</evidence>
<evidence type="ECO:0000313" key="8">
    <source>
        <dbReference type="EMBL" id="TIB12108.1"/>
    </source>
</evidence>
<protein>
    <recommendedName>
        <fullName evidence="10">Gamma-glutamyltranspeptidase 1</fullName>
    </recommendedName>
</protein>
<dbReference type="PANTHER" id="PTHR11686">
    <property type="entry name" value="GAMMA GLUTAMYL TRANSPEPTIDASE"/>
    <property type="match status" value="1"/>
</dbReference>
<feature type="binding site" evidence="7">
    <location>
        <begin position="374"/>
        <end position="376"/>
    </location>
    <ligand>
        <name>L-glutamate</name>
        <dbReference type="ChEBI" id="CHEBI:29985"/>
    </ligand>
</feature>
<dbReference type="GO" id="GO:0006751">
    <property type="term" value="P:glutathione catabolic process"/>
    <property type="evidence" value="ECO:0007669"/>
    <property type="project" value="InterPro"/>
</dbReference>
<feature type="active site" description="Nucleophile" evidence="6">
    <location>
        <position position="356"/>
    </location>
</feature>
<name>A0A4T0F3F5_WALIC</name>
<feature type="binding site" evidence="7">
    <location>
        <begin position="426"/>
        <end position="427"/>
    </location>
    <ligand>
        <name>L-glutamate</name>
        <dbReference type="ChEBI" id="CHEBI:29985"/>
    </ligand>
</feature>
<dbReference type="PRINTS" id="PR01210">
    <property type="entry name" value="GGTRANSPTASE"/>
</dbReference>
<feature type="binding site" evidence="7">
    <location>
        <position position="398"/>
    </location>
    <ligand>
        <name>L-glutamate</name>
        <dbReference type="ChEBI" id="CHEBI:29985"/>
    </ligand>
</feature>
<comment type="catalytic activity">
    <reaction evidence="5">
        <text>an N-terminal (5-L-glutamyl)-[peptide] + an alpha-amino acid = 5-L-glutamyl amino acid + an N-terminal L-alpha-aminoacyl-[peptide]</text>
        <dbReference type="Rhea" id="RHEA:23904"/>
        <dbReference type="Rhea" id="RHEA-COMP:9780"/>
        <dbReference type="Rhea" id="RHEA-COMP:9795"/>
        <dbReference type="ChEBI" id="CHEBI:77644"/>
        <dbReference type="ChEBI" id="CHEBI:78597"/>
        <dbReference type="ChEBI" id="CHEBI:78599"/>
        <dbReference type="ChEBI" id="CHEBI:78608"/>
        <dbReference type="EC" id="2.3.2.2"/>
    </reaction>
</comment>
<dbReference type="Pfam" id="PF01019">
    <property type="entry name" value="G_glu_transpept"/>
    <property type="match status" value="1"/>
</dbReference>
<feature type="binding site" evidence="7">
    <location>
        <position position="448"/>
    </location>
    <ligand>
        <name>L-glutamate</name>
        <dbReference type="ChEBI" id="CHEBI:29985"/>
    </ligand>
</feature>
<dbReference type="SUPFAM" id="SSF56235">
    <property type="entry name" value="N-terminal nucleophile aminohydrolases (Ntn hydrolases)"/>
    <property type="match status" value="1"/>
</dbReference>